<proteinExistence type="predicted"/>
<keyword evidence="1" id="KW-0472">Membrane</keyword>
<keyword evidence="2" id="KW-1185">Reference proteome</keyword>
<dbReference type="PANTHER" id="PTHR37471">
    <property type="entry name" value="UNNAMED PRODUCT"/>
    <property type="match status" value="1"/>
</dbReference>
<accession>A0A6J3M303</accession>
<feature type="transmembrane region" description="Helical" evidence="1">
    <location>
        <begin position="48"/>
        <end position="65"/>
    </location>
</feature>
<sequence>MIVDTPKNRWIIRSAITGFSSWGHICLSYTVVNIWRFWPDLYDHITPWRTYCALEAGFLLWFVWYRRVLQRPAIHPLSRTKEERKALFDKLLSEIHDPVRFLRGWFKGAEIRDIGVKELQEFLIWSFWDGRVEEVDEDELQEYFERVQQMSPELSFREGSSNAKGLRLSIDPFEIESRTLLWYGLIMGMDTWMFRIFSQKGYQYFGTATNRTIFPPRIGTFIQSRPTVAKKVSYWITRPHTSKTRLPIVYFHGIGIGLITYAQWIQRLDEALNRGHGPDDQVGIVMMELPYISSRLSYHSIPRREVLLREFTTILDHHQISKFVLAGHSYGSIFSTYILRDPKLSSRVVSSLLVDPVAIMLHMPDVAYNFTVRAPTGANEWQLWYFASKDPGVAHTLGRNFFWYENVLWRDEIFNLIKKNNLNITVSLGSDDLIVDAEGIGNYLMANKIPDPVLVENEAGVKTMELQSAGGGTDSWKNKKWTGKGLEIMWWQGVDHANVYKTHESSEELIKVLVEYCRNGSSKKA</sequence>
<reference evidence="3" key="3">
    <citation type="submission" date="2025-08" db="UniProtKB">
        <authorList>
            <consortium name="RefSeq"/>
        </authorList>
    </citation>
    <scope>IDENTIFICATION</scope>
    <source>
        <strain evidence="3">CBS 342.82</strain>
    </source>
</reference>
<organism evidence="3">
    <name type="scientific">Dissoconium aciculare CBS 342.82</name>
    <dbReference type="NCBI Taxonomy" id="1314786"/>
    <lineage>
        <taxon>Eukaryota</taxon>
        <taxon>Fungi</taxon>
        <taxon>Dikarya</taxon>
        <taxon>Ascomycota</taxon>
        <taxon>Pezizomycotina</taxon>
        <taxon>Dothideomycetes</taxon>
        <taxon>Dothideomycetidae</taxon>
        <taxon>Mycosphaerellales</taxon>
        <taxon>Dissoconiaceae</taxon>
        <taxon>Dissoconium</taxon>
    </lineage>
</organism>
<evidence type="ECO:0000256" key="1">
    <source>
        <dbReference type="SAM" id="Phobius"/>
    </source>
</evidence>
<protein>
    <recommendedName>
        <fullName evidence="4">Alpha/beta-hydrolase</fullName>
    </recommendedName>
</protein>
<name>A0A6J3M303_9PEZI</name>
<dbReference type="InterPro" id="IPR029058">
    <property type="entry name" value="AB_hydrolase_fold"/>
</dbReference>
<dbReference type="GeneID" id="54359278"/>
<dbReference type="AlphaFoldDB" id="A0A6J3M303"/>
<dbReference type="OrthoDB" id="6431331at2759"/>
<dbReference type="Gene3D" id="3.40.50.1820">
    <property type="entry name" value="alpha/beta hydrolase"/>
    <property type="match status" value="1"/>
</dbReference>
<gene>
    <name evidence="3" type="ORF">K489DRAFT_320694</name>
</gene>
<keyword evidence="1" id="KW-0812">Transmembrane</keyword>
<keyword evidence="1" id="KW-1133">Transmembrane helix</keyword>
<feature type="transmembrane region" description="Helical" evidence="1">
    <location>
        <begin position="248"/>
        <end position="265"/>
    </location>
</feature>
<feature type="transmembrane region" description="Helical" evidence="1">
    <location>
        <begin position="12"/>
        <end position="36"/>
    </location>
</feature>
<dbReference type="SUPFAM" id="SSF53474">
    <property type="entry name" value="alpha/beta-Hydrolases"/>
    <property type="match status" value="1"/>
</dbReference>
<reference evidence="3" key="2">
    <citation type="submission" date="2020-04" db="EMBL/GenBank/DDBJ databases">
        <authorList>
            <consortium name="NCBI Genome Project"/>
        </authorList>
    </citation>
    <scope>NUCLEOTIDE SEQUENCE</scope>
    <source>
        <strain evidence="3">CBS 342.82</strain>
    </source>
</reference>
<evidence type="ECO:0000313" key="2">
    <source>
        <dbReference type="Proteomes" id="UP000504637"/>
    </source>
</evidence>
<evidence type="ECO:0008006" key="4">
    <source>
        <dbReference type="Google" id="ProtNLM"/>
    </source>
</evidence>
<dbReference type="Proteomes" id="UP000504637">
    <property type="component" value="Unplaced"/>
</dbReference>
<reference evidence="3" key="1">
    <citation type="submission" date="2020-01" db="EMBL/GenBank/DDBJ databases">
        <authorList>
            <consortium name="DOE Joint Genome Institute"/>
            <person name="Haridas S."/>
            <person name="Albert R."/>
            <person name="Binder M."/>
            <person name="Bloem J."/>
            <person name="Labutti K."/>
            <person name="Salamov A."/>
            <person name="Andreopoulos B."/>
            <person name="Baker S.E."/>
            <person name="Barry K."/>
            <person name="Bills G."/>
            <person name="Bluhm B.H."/>
            <person name="Cannon C."/>
            <person name="Castanera R."/>
            <person name="Culley D.E."/>
            <person name="Daum C."/>
            <person name="Ezra D."/>
            <person name="Gonzalez J.B."/>
            <person name="Henrissat B."/>
            <person name="Kuo A."/>
            <person name="Liang C."/>
            <person name="Lipzen A."/>
            <person name="Lutzoni F."/>
            <person name="Magnuson J."/>
            <person name="Mondo S."/>
            <person name="Nolan M."/>
            <person name="Ohm R."/>
            <person name="Pangilinan J."/>
            <person name="Park H.-J."/>
            <person name="Ramirez L."/>
            <person name="Alfaro M."/>
            <person name="Sun H."/>
            <person name="Tritt A."/>
            <person name="Yoshinaga Y."/>
            <person name="Zwiers L.-H."/>
            <person name="Turgeon B.G."/>
            <person name="Goodwin S.B."/>
            <person name="Spatafora J.W."/>
            <person name="Crous P.W."/>
            <person name="Grigoriev I.V."/>
        </authorList>
    </citation>
    <scope>NUCLEOTIDE SEQUENCE</scope>
    <source>
        <strain evidence="3">CBS 342.82</strain>
    </source>
</reference>
<dbReference type="RefSeq" id="XP_033459442.1">
    <property type="nucleotide sequence ID" value="XM_033601478.1"/>
</dbReference>
<evidence type="ECO:0000313" key="3">
    <source>
        <dbReference type="RefSeq" id="XP_033459442.1"/>
    </source>
</evidence>
<dbReference type="PANTHER" id="PTHR37471:SF1">
    <property type="entry name" value="AB HYDROLASE-1 DOMAIN-CONTAINING PROTEIN"/>
    <property type="match status" value="1"/>
</dbReference>